<dbReference type="SFLD" id="SFLDS00001">
    <property type="entry name" value="Enolase"/>
    <property type="match status" value="1"/>
</dbReference>
<dbReference type="Pfam" id="PF13378">
    <property type="entry name" value="MR_MLE_C"/>
    <property type="match status" value="1"/>
</dbReference>
<keyword evidence="3" id="KW-0460">Magnesium</keyword>
<dbReference type="InterPro" id="IPR013342">
    <property type="entry name" value="Mandelate_racemase_C"/>
</dbReference>
<sequence>MADPAHQVVKVEGFEVTCRLPRPVGNSMRTFDRRSSLIVRITTRSGAVGWGETWAFPEAAGSLIRSNLAPAILGADATAPRTVQARMVAPLAIDRRGQCHMAISALDIALWDAWGRIAGQPIHALLGGALRDRVPAYASGPFLEAAPDRYGALAGEVERYAAAGFRAIKLRVGTDLATDASAIRQARSILGAEALLMADLNEGSTVRDAVALTEAVADARLSWIEEPIPHDDLPGYRRLAQLLSLPLAGGESFSGTQAFRDFLAAGALDIVQPDLAICGGLTEGLRVAALADAFETAVAPHVWGTGINFLASLQFAAVLTPRRGPVPFPLFEYDMGINPLRSALYDPQPDRDGRLAVPDGPGLGIEISIDRLADYVTGHWTLE</sequence>
<dbReference type="CDD" id="cd03316">
    <property type="entry name" value="MR_like"/>
    <property type="match status" value="1"/>
</dbReference>
<accession>A0A1Y6BLB0</accession>
<gene>
    <name evidence="5" type="ORF">SAMN05428998_10419</name>
</gene>
<dbReference type="SUPFAM" id="SSF54826">
    <property type="entry name" value="Enolase N-terminal domain-like"/>
    <property type="match status" value="1"/>
</dbReference>
<feature type="domain" description="Mandelate racemase/muconate lactonizing enzyme C-terminal" evidence="4">
    <location>
        <begin position="147"/>
        <end position="246"/>
    </location>
</feature>
<dbReference type="AlphaFoldDB" id="A0A1Y6BLB0"/>
<keyword evidence="5" id="KW-0413">Isomerase</keyword>
<evidence type="ECO:0000313" key="6">
    <source>
        <dbReference type="Proteomes" id="UP000192917"/>
    </source>
</evidence>
<dbReference type="InterPro" id="IPR029065">
    <property type="entry name" value="Enolase_C-like"/>
</dbReference>
<dbReference type="PANTHER" id="PTHR13794:SF58">
    <property type="entry name" value="MITOCHONDRIAL ENOLASE SUPERFAMILY MEMBER 1"/>
    <property type="match status" value="1"/>
</dbReference>
<dbReference type="GO" id="GO:0016052">
    <property type="term" value="P:carbohydrate catabolic process"/>
    <property type="evidence" value="ECO:0007669"/>
    <property type="project" value="TreeGrafter"/>
</dbReference>
<evidence type="ECO:0000256" key="1">
    <source>
        <dbReference type="ARBA" id="ARBA00001946"/>
    </source>
</evidence>
<keyword evidence="2" id="KW-0479">Metal-binding</keyword>
<dbReference type="InterPro" id="IPR036849">
    <property type="entry name" value="Enolase-like_C_sf"/>
</dbReference>
<dbReference type="InterPro" id="IPR029017">
    <property type="entry name" value="Enolase-like_N"/>
</dbReference>
<dbReference type="PANTHER" id="PTHR13794">
    <property type="entry name" value="ENOLASE SUPERFAMILY, MANDELATE RACEMASE"/>
    <property type="match status" value="1"/>
</dbReference>
<dbReference type="GO" id="GO:0000287">
    <property type="term" value="F:magnesium ion binding"/>
    <property type="evidence" value="ECO:0007669"/>
    <property type="project" value="TreeGrafter"/>
</dbReference>
<organism evidence="5 6">
    <name type="scientific">Tistlia consotensis USBA 355</name>
    <dbReference type="NCBI Taxonomy" id="560819"/>
    <lineage>
        <taxon>Bacteria</taxon>
        <taxon>Pseudomonadati</taxon>
        <taxon>Pseudomonadota</taxon>
        <taxon>Alphaproteobacteria</taxon>
        <taxon>Rhodospirillales</taxon>
        <taxon>Rhodovibrionaceae</taxon>
        <taxon>Tistlia</taxon>
    </lineage>
</organism>
<reference evidence="5 6" key="1">
    <citation type="submission" date="2017-04" db="EMBL/GenBank/DDBJ databases">
        <authorList>
            <person name="Afonso C.L."/>
            <person name="Miller P.J."/>
            <person name="Scott M.A."/>
            <person name="Spackman E."/>
            <person name="Goraichik I."/>
            <person name="Dimitrov K.M."/>
            <person name="Suarez D.L."/>
            <person name="Swayne D.E."/>
        </authorList>
    </citation>
    <scope>NUCLEOTIDE SEQUENCE [LARGE SCALE GENOMIC DNA]</scope>
    <source>
        <strain evidence="5 6">USBA 355</strain>
    </source>
</reference>
<dbReference type="InterPro" id="IPR018110">
    <property type="entry name" value="Mandel_Rmase/mucon_lact_enz_CS"/>
</dbReference>
<dbReference type="Gene3D" id="3.30.390.10">
    <property type="entry name" value="Enolase-like, N-terminal domain"/>
    <property type="match status" value="1"/>
</dbReference>
<dbReference type="Pfam" id="PF02746">
    <property type="entry name" value="MR_MLE_N"/>
    <property type="match status" value="1"/>
</dbReference>
<dbReference type="GO" id="GO:0016853">
    <property type="term" value="F:isomerase activity"/>
    <property type="evidence" value="ECO:0007669"/>
    <property type="project" value="UniProtKB-KW"/>
</dbReference>
<dbReference type="EMBL" id="FWZX01000004">
    <property type="protein sequence ID" value="SMF06952.1"/>
    <property type="molecule type" value="Genomic_DNA"/>
</dbReference>
<dbReference type="PROSITE" id="PS00909">
    <property type="entry name" value="MR_MLE_2"/>
    <property type="match status" value="1"/>
</dbReference>
<dbReference type="SMART" id="SM00922">
    <property type="entry name" value="MR_MLE"/>
    <property type="match status" value="1"/>
</dbReference>
<name>A0A1Y6BLB0_9PROT</name>
<dbReference type="GO" id="GO:0016836">
    <property type="term" value="F:hydro-lyase activity"/>
    <property type="evidence" value="ECO:0007669"/>
    <property type="project" value="TreeGrafter"/>
</dbReference>
<evidence type="ECO:0000313" key="5">
    <source>
        <dbReference type="EMBL" id="SMF06952.1"/>
    </source>
</evidence>
<dbReference type="Proteomes" id="UP000192917">
    <property type="component" value="Unassembled WGS sequence"/>
</dbReference>
<dbReference type="SFLD" id="SFLDG00179">
    <property type="entry name" value="mandelate_racemase"/>
    <property type="match status" value="1"/>
</dbReference>
<evidence type="ECO:0000256" key="2">
    <source>
        <dbReference type="ARBA" id="ARBA00022723"/>
    </source>
</evidence>
<dbReference type="Gene3D" id="3.20.20.120">
    <property type="entry name" value="Enolase-like C-terminal domain"/>
    <property type="match status" value="1"/>
</dbReference>
<dbReference type="RefSeq" id="WP_085121732.1">
    <property type="nucleotide sequence ID" value="NZ_FWZX01000004.1"/>
</dbReference>
<comment type="cofactor">
    <cofactor evidence="1">
        <name>Mg(2+)</name>
        <dbReference type="ChEBI" id="CHEBI:18420"/>
    </cofactor>
</comment>
<dbReference type="InterPro" id="IPR046945">
    <property type="entry name" value="RHMD-like"/>
</dbReference>
<evidence type="ECO:0000259" key="4">
    <source>
        <dbReference type="SMART" id="SM00922"/>
    </source>
</evidence>
<evidence type="ECO:0000256" key="3">
    <source>
        <dbReference type="ARBA" id="ARBA00022842"/>
    </source>
</evidence>
<dbReference type="PROSITE" id="PS00908">
    <property type="entry name" value="MR_MLE_1"/>
    <property type="match status" value="1"/>
</dbReference>
<dbReference type="STRING" id="560819.SAMN05428998_10419"/>
<keyword evidence="6" id="KW-1185">Reference proteome</keyword>
<dbReference type="InterPro" id="IPR013341">
    <property type="entry name" value="Mandelate_racemase_N_dom"/>
</dbReference>
<dbReference type="GO" id="GO:0009063">
    <property type="term" value="P:amino acid catabolic process"/>
    <property type="evidence" value="ECO:0007669"/>
    <property type="project" value="InterPro"/>
</dbReference>
<proteinExistence type="predicted"/>
<protein>
    <submittedName>
        <fullName evidence="5">D-galactarolactone cycloisomerase</fullName>
    </submittedName>
</protein>
<dbReference type="SUPFAM" id="SSF51604">
    <property type="entry name" value="Enolase C-terminal domain-like"/>
    <property type="match status" value="1"/>
</dbReference>